<gene>
    <name evidence="7" type="ORF">GCM10022262_37950</name>
</gene>
<dbReference type="CDD" id="cd10334">
    <property type="entry name" value="SLC6sbd_u1"/>
    <property type="match status" value="1"/>
</dbReference>
<dbReference type="Pfam" id="PF00209">
    <property type="entry name" value="SNF"/>
    <property type="match status" value="2"/>
</dbReference>
<evidence type="ECO:0000256" key="4">
    <source>
        <dbReference type="ARBA" id="ARBA00022989"/>
    </source>
</evidence>
<protein>
    <submittedName>
        <fullName evidence="7">Sodium-dependent transporter</fullName>
    </submittedName>
</protein>
<keyword evidence="4 6" id="KW-1133">Transmembrane helix</keyword>
<keyword evidence="3 6" id="KW-0812">Transmembrane</keyword>
<feature type="transmembrane region" description="Helical" evidence="6">
    <location>
        <begin position="229"/>
        <end position="253"/>
    </location>
</feature>
<feature type="transmembrane region" description="Helical" evidence="6">
    <location>
        <begin position="358"/>
        <end position="379"/>
    </location>
</feature>
<evidence type="ECO:0000256" key="6">
    <source>
        <dbReference type="SAM" id="Phobius"/>
    </source>
</evidence>
<feature type="transmembrane region" description="Helical" evidence="6">
    <location>
        <begin position="157"/>
        <end position="177"/>
    </location>
</feature>
<keyword evidence="2" id="KW-0813">Transport</keyword>
<feature type="transmembrane region" description="Helical" evidence="6">
    <location>
        <begin position="437"/>
        <end position="459"/>
    </location>
</feature>
<evidence type="ECO:0000313" key="8">
    <source>
        <dbReference type="Proteomes" id="UP001499841"/>
    </source>
</evidence>
<feature type="transmembrane region" description="Helical" evidence="6">
    <location>
        <begin position="20"/>
        <end position="39"/>
    </location>
</feature>
<feature type="transmembrane region" description="Helical" evidence="6">
    <location>
        <begin position="399"/>
        <end position="416"/>
    </location>
</feature>
<dbReference type="PANTHER" id="PTHR42948">
    <property type="entry name" value="TRANSPORTER"/>
    <property type="match status" value="1"/>
</dbReference>
<dbReference type="SUPFAM" id="SSF161070">
    <property type="entry name" value="SNF-like"/>
    <property type="match status" value="1"/>
</dbReference>
<dbReference type="PROSITE" id="PS50267">
    <property type="entry name" value="NA_NEUROTRAN_SYMP_3"/>
    <property type="match status" value="1"/>
</dbReference>
<sequence>MTMASTPATDVGREQWSGQLGFLLSAIGSAIGLGNIWRFPGVAYDNGGGAFLIPYLVALLTAGVPVLLLDYSLGHRFRGSAPTVFRRLGKRLEPLGWFQVAIAFVIATYYTVIIVWAIRYAFFSVSLAWGDDPAGFFVGDFLQDAGPTVTTDVVGGIFWPMLALWLVTLVILALGVARGIERANKIFLPLLVVLFLILVVRALFLPGALDGLTAFFTPNWAALADPGVWIAAYSQIFFSLSIAFGIMLTYSSYLRRRSNLVPVSYVAAFANSSFEVLAGIGVFATLGYMAFQQGIAVGELEGITGVVLSFITFPQIISLMPGGPIFGVLFFVSLTLAGFTSLISIMQVVSAAFQEKFGLSRVQVSVLIGGLCAIISLALYSTTSSLAMLDTVDKYTNEVGVVTSAILMCLITGFGLRKLPELQAHLNLVSTARIGTWWRVLVGVVVPIALAYMLVTTVMELLTEPYGDYPWTFVNVVGWGTVGVMVLAAFVYAAVRWRRPVDDFTPDPIPGFAADSARLGGPTKPEAGR</sequence>
<dbReference type="InterPro" id="IPR000175">
    <property type="entry name" value="Na/ntran_symport"/>
</dbReference>
<evidence type="ECO:0000256" key="5">
    <source>
        <dbReference type="ARBA" id="ARBA00023136"/>
    </source>
</evidence>
<organism evidence="7 8">
    <name type="scientific">Georgenia daeguensis</name>
    <dbReference type="NCBI Taxonomy" id="908355"/>
    <lineage>
        <taxon>Bacteria</taxon>
        <taxon>Bacillati</taxon>
        <taxon>Actinomycetota</taxon>
        <taxon>Actinomycetes</taxon>
        <taxon>Micrococcales</taxon>
        <taxon>Bogoriellaceae</taxon>
        <taxon>Georgenia</taxon>
    </lineage>
</organism>
<accession>A0ABP6UP15</accession>
<feature type="transmembrane region" description="Helical" evidence="6">
    <location>
        <begin position="471"/>
        <end position="495"/>
    </location>
</feature>
<evidence type="ECO:0000313" key="7">
    <source>
        <dbReference type="EMBL" id="GAA3510384.1"/>
    </source>
</evidence>
<evidence type="ECO:0000256" key="1">
    <source>
        <dbReference type="ARBA" id="ARBA00004141"/>
    </source>
</evidence>
<feature type="transmembrane region" description="Helical" evidence="6">
    <location>
        <begin position="95"/>
        <end position="118"/>
    </location>
</feature>
<dbReference type="InterPro" id="IPR037272">
    <property type="entry name" value="SNS_sf"/>
</dbReference>
<feature type="transmembrane region" description="Helical" evidence="6">
    <location>
        <begin position="325"/>
        <end position="346"/>
    </location>
</feature>
<reference evidence="8" key="1">
    <citation type="journal article" date="2019" name="Int. J. Syst. Evol. Microbiol.">
        <title>The Global Catalogue of Microorganisms (GCM) 10K type strain sequencing project: providing services to taxonomists for standard genome sequencing and annotation.</title>
        <authorList>
            <consortium name="The Broad Institute Genomics Platform"/>
            <consortium name="The Broad Institute Genome Sequencing Center for Infectious Disease"/>
            <person name="Wu L."/>
            <person name="Ma J."/>
        </authorList>
    </citation>
    <scope>NUCLEOTIDE SEQUENCE [LARGE SCALE GENOMIC DNA]</scope>
    <source>
        <strain evidence="8">JCM 17459</strain>
    </source>
</reference>
<dbReference type="PRINTS" id="PR00176">
    <property type="entry name" value="NANEUSMPORT"/>
</dbReference>
<keyword evidence="8" id="KW-1185">Reference proteome</keyword>
<dbReference type="RefSeq" id="WP_345044788.1">
    <property type="nucleotide sequence ID" value="NZ_BAABBA010000028.1"/>
</dbReference>
<dbReference type="Proteomes" id="UP001499841">
    <property type="component" value="Unassembled WGS sequence"/>
</dbReference>
<name>A0ABP6UP15_9MICO</name>
<evidence type="ECO:0000256" key="3">
    <source>
        <dbReference type="ARBA" id="ARBA00022692"/>
    </source>
</evidence>
<dbReference type="NCBIfam" id="NF037979">
    <property type="entry name" value="Na_transp"/>
    <property type="match status" value="1"/>
</dbReference>
<comment type="subcellular location">
    <subcellularLocation>
        <location evidence="1">Membrane</location>
        <topology evidence="1">Multi-pass membrane protein</topology>
    </subcellularLocation>
</comment>
<dbReference type="PANTHER" id="PTHR42948:SF1">
    <property type="entry name" value="TRANSPORTER"/>
    <property type="match status" value="1"/>
</dbReference>
<feature type="transmembrane region" description="Helical" evidence="6">
    <location>
        <begin position="186"/>
        <end position="209"/>
    </location>
</feature>
<feature type="transmembrane region" description="Helical" evidence="6">
    <location>
        <begin position="265"/>
        <end position="291"/>
    </location>
</feature>
<dbReference type="EMBL" id="BAABBA010000028">
    <property type="protein sequence ID" value="GAA3510384.1"/>
    <property type="molecule type" value="Genomic_DNA"/>
</dbReference>
<comment type="caution">
    <text evidence="7">The sequence shown here is derived from an EMBL/GenBank/DDBJ whole genome shotgun (WGS) entry which is preliminary data.</text>
</comment>
<evidence type="ECO:0000256" key="2">
    <source>
        <dbReference type="ARBA" id="ARBA00022448"/>
    </source>
</evidence>
<keyword evidence="5 6" id="KW-0472">Membrane</keyword>
<proteinExistence type="predicted"/>
<feature type="transmembrane region" description="Helical" evidence="6">
    <location>
        <begin position="51"/>
        <end position="74"/>
    </location>
</feature>